<feature type="domain" description="Protein kinase" evidence="8">
    <location>
        <begin position="1037"/>
        <end position="1379"/>
    </location>
</feature>
<comment type="caution">
    <text evidence="9">The sequence shown here is derived from an EMBL/GenBank/DDBJ whole genome shotgun (WGS) entry which is preliminary data.</text>
</comment>
<dbReference type="PANTHER" id="PTHR44329:SF288">
    <property type="entry name" value="MITOGEN-ACTIVATED PROTEIN KINASE KINASE KINASE 20"/>
    <property type="match status" value="1"/>
</dbReference>
<feature type="domain" description="Protein kinase" evidence="8">
    <location>
        <begin position="1777"/>
        <end position="2040"/>
    </location>
</feature>
<organism evidence="9 10">
    <name type="scientific">Tritrichomonas musculus</name>
    <dbReference type="NCBI Taxonomy" id="1915356"/>
    <lineage>
        <taxon>Eukaryota</taxon>
        <taxon>Metamonada</taxon>
        <taxon>Parabasalia</taxon>
        <taxon>Tritrichomonadida</taxon>
        <taxon>Tritrichomonadidae</taxon>
        <taxon>Tritrichomonas</taxon>
    </lineage>
</organism>
<dbReference type="SMART" id="SM00220">
    <property type="entry name" value="S_TKc"/>
    <property type="match status" value="5"/>
</dbReference>
<feature type="domain" description="Protein kinase" evidence="8">
    <location>
        <begin position="699"/>
        <end position="968"/>
    </location>
</feature>
<dbReference type="Gene3D" id="3.30.200.20">
    <property type="entry name" value="Phosphorylase Kinase, domain 1"/>
    <property type="match status" value="1"/>
</dbReference>
<dbReference type="PANTHER" id="PTHR44329">
    <property type="entry name" value="SERINE/THREONINE-PROTEIN KINASE TNNI3K-RELATED"/>
    <property type="match status" value="1"/>
</dbReference>
<feature type="domain" description="Protein kinase" evidence="8">
    <location>
        <begin position="1434"/>
        <end position="1705"/>
    </location>
</feature>
<reference evidence="9 10" key="1">
    <citation type="submission" date="2024-04" db="EMBL/GenBank/DDBJ databases">
        <title>Tritrichomonas musculus Genome.</title>
        <authorList>
            <person name="Alves-Ferreira E."/>
            <person name="Grigg M."/>
            <person name="Lorenzi H."/>
            <person name="Galac M."/>
        </authorList>
    </citation>
    <scope>NUCLEOTIDE SEQUENCE [LARGE SCALE GENOMIC DNA]</scope>
    <source>
        <strain evidence="9 10">EAF2021</strain>
    </source>
</reference>
<dbReference type="InterPro" id="IPR008271">
    <property type="entry name" value="Ser/Thr_kinase_AS"/>
</dbReference>
<sequence>MDKNFDNKENLLSNTLDEFNDANLFEKQDKISSSEFNKIYKIRSKQTQEIYVAKKYLPKLENSLYAISRYRQEVLTLKRINHPSIVKYLGISANSFNKRSYKPIIFTEFLPNGTLNQSISNNSLDDTHKLIIIYGIANAMSFLHSINIIHRNLEPSHVLFDSLFYPKICGFGSSKTISPISYCKLVGKPGYIAPEVYSDLDYSKASDVYSFAFVVYAIMTGKANFYENSDDSEILKEVIEKAERPKFTENVPKVYQDLIVQCWSQDPKKRPSFGDILNKLKNDDEFITEKVDKKEYRTYIKILDMSPSSFDSNKTISFIDEYYEDIVSRPLKRLKNGTNSFGYEKVDWEQFEGKEIRDAITSEMESNADEESQYGVFNEYQYQNYGFLLKRSFSGLNKMTRDEIIFACNEANIPLQFNHPCITTNHKVSLKDLEDKPHLCIVEEFFSDIFENNSNLSETDKLIIMYGVAAGMAYLHKHNIIHRDLKAENIHLDEYLCPKISGFGLSREIEPGMNSIKEELKGTARYISPETYLNNEYSYKSDVYSYSLFIYELLYNKCAYESLSSADEINEELITKQGRPTLYKNETIHEAYRELIEECWSNDPSKRPTFEEILSRLKNDPRFITEMINKEQFLYYINKIDEFPVSYDRSKKNKELDDIVTNKLSEFPKIDINFNMGGIDDTEIVRIVLNRDFIQLSDFELDNEISTGSLYVVSKCNDVDSDDPFIAKTMKEPYNELNKHQFINFYNELNVVLQLNHPSILNVIGFNPFDFEDEMKPTFITEFASNGSLDQYNYNKKDDILDATTKLIIMYGVAAGMAYLHKHNIIHRDLKAENIHLDENLCPKISGFELSLEIKQGMNSIKEELKGTARYISPETYLNNEYSYKSDVYSYSLFIYELLYNKCAYESLSSADEINEELTTKQGRPTLYKNKTIHEAYRELIEECWSNDPSKRPTFEEILSRLKNDPRFITQGIDKDKFIEYVNKIDEFPASFDSSKHLQQLDEFIALKSSSLKEVNKVINTKTVDQTETNKIVLDSNQINLNIFDGQKLSLIIHYDIEEPFPDVLVYECTNKFTGSDSAAFIAHQAHYNPRKLEGKFYKSCRLHSKLSHPAILKYVGYSPVNFKNILKPTILTEFPTNGNLTKLLEIMRTKKNNKDQEQEDTRNDDDDENTRNNNNDENTRNNNNDENTRNNNNDENTRNDDDDENNKKLNKTIVSVPGWDDTKKLIVLYGIASAMSYLNSQGIMYRHLRPDTIFLDQYLFPKIGDFTWAIDKDGEETGKPPQDRLYCDEDTFRDGKYTYKSDVFSFATIAFKILSNQEPYEQRLSMDTSFICFGYRPKLDDTFPRCYQDLLKRCWEKDINKRMSFDDILHELKTNPDFITEKVNKEEFFNYVKYVDSNSNDYDLSVFEHEIVDLKPYAKSFSVDMKTINLSRYEKEKKIGKGSFGTVYTVREKDTGKIYAAKVAIFDMDGCSSDTITNLEREIEIISKIDYPSVMKYIGYSSHDFKGRFKPTIITEFAANGSLDRAIELEATNNALPNWNDTKKLIILKGIAAGMDHLQEKGIVHRDMKPANIFLDENLYPKIGDFGLSKENSQADENLVRPSGFKGTYAYCAPESLLKSEYTEKSDVYSFGMIMYELMTNRSPFKGCNIYQVYQAAIKGFVPEYPFPIPECYKKLIEECLSKDPNKRPSFYELSSRFHQKEFINEFINEEEFNEYKSLLENFDLNHFIRTHHQIPIRKAFQQYECRTLYEEPKQLPKEINASNMFQGTFIDLNNFKKLSVLTKRDVYKIYKVLEKSTGKIYSAKVSMLKIEECSHDNAIKLSREINFLSMLDHPSFVKFIGYSPVDFKGRSYPVVITELASEISLENTLLNDTIKLICIYGIAAGMSFLHNNGIVFRNLMPSNIHMNSKFQPKIGDLGLSTMLNSKDSMTFQSMSGLKGLPIYSAPEVLQYGDYSFMSDVYSFAMVAYEIVTGNMPFKTMSGNKVLEEIVMNRNRPEFEANVPEAYRELIERCWLHNSNNRPTFDQIVNELKNNHDFITENVNQVDYLRYIDYIDQYVASFEESKKAVQLDELIKLKRKIVEDKA</sequence>
<keyword evidence="5 6" id="KW-0067">ATP-binding</keyword>
<dbReference type="Gene3D" id="1.10.510.10">
    <property type="entry name" value="Transferase(Phosphotransferase) domain 1"/>
    <property type="match status" value="6"/>
</dbReference>
<dbReference type="Pfam" id="PF00069">
    <property type="entry name" value="Pkinase"/>
    <property type="match status" value="3"/>
</dbReference>
<dbReference type="InterPro" id="IPR051681">
    <property type="entry name" value="Ser/Thr_Kinases-Pseudokinases"/>
</dbReference>
<evidence type="ECO:0000256" key="3">
    <source>
        <dbReference type="ARBA" id="ARBA00022741"/>
    </source>
</evidence>
<keyword evidence="4" id="KW-0418">Kinase</keyword>
<feature type="binding site" evidence="6">
    <location>
        <position position="1463"/>
    </location>
    <ligand>
        <name>ATP</name>
        <dbReference type="ChEBI" id="CHEBI:30616"/>
    </ligand>
</feature>
<dbReference type="Proteomes" id="UP001470230">
    <property type="component" value="Unassembled WGS sequence"/>
</dbReference>
<evidence type="ECO:0000256" key="1">
    <source>
        <dbReference type="ARBA" id="ARBA00022527"/>
    </source>
</evidence>
<dbReference type="PROSITE" id="PS50011">
    <property type="entry name" value="PROTEIN_KINASE_DOM"/>
    <property type="match status" value="6"/>
</dbReference>
<keyword evidence="2" id="KW-0808">Transferase</keyword>
<dbReference type="EMBL" id="JAPFFF010000002">
    <property type="protein sequence ID" value="KAK8897399.1"/>
    <property type="molecule type" value="Genomic_DNA"/>
</dbReference>
<evidence type="ECO:0000313" key="9">
    <source>
        <dbReference type="EMBL" id="KAK8897399.1"/>
    </source>
</evidence>
<feature type="domain" description="Protein kinase" evidence="8">
    <location>
        <begin position="328"/>
        <end position="623"/>
    </location>
</feature>
<dbReference type="PROSITE" id="PS00108">
    <property type="entry name" value="PROTEIN_KINASE_ST"/>
    <property type="match status" value="1"/>
</dbReference>
<evidence type="ECO:0000313" key="10">
    <source>
        <dbReference type="Proteomes" id="UP001470230"/>
    </source>
</evidence>
<keyword evidence="1" id="KW-0723">Serine/threonine-protein kinase</keyword>
<feature type="region of interest" description="Disordered" evidence="7">
    <location>
        <begin position="1150"/>
        <end position="1208"/>
    </location>
</feature>
<name>A0ABR2L222_9EUKA</name>
<accession>A0ABR2L222</accession>
<evidence type="ECO:0000256" key="5">
    <source>
        <dbReference type="ARBA" id="ARBA00022840"/>
    </source>
</evidence>
<gene>
    <name evidence="9" type="ORF">M9Y10_015345</name>
</gene>
<dbReference type="InterPro" id="IPR011009">
    <property type="entry name" value="Kinase-like_dom_sf"/>
</dbReference>
<dbReference type="Pfam" id="PF07714">
    <property type="entry name" value="PK_Tyr_Ser-Thr"/>
    <property type="match status" value="3"/>
</dbReference>
<protein>
    <recommendedName>
        <fullName evidence="8">Protein kinase domain-containing protein</fullName>
    </recommendedName>
</protein>
<dbReference type="InterPro" id="IPR000719">
    <property type="entry name" value="Prot_kinase_dom"/>
</dbReference>
<dbReference type="PROSITE" id="PS00107">
    <property type="entry name" value="PROTEIN_KINASE_ATP"/>
    <property type="match status" value="1"/>
</dbReference>
<feature type="compositionally biased region" description="Basic and acidic residues" evidence="7">
    <location>
        <begin position="1150"/>
        <end position="1162"/>
    </location>
</feature>
<proteinExistence type="predicted"/>
<keyword evidence="3 6" id="KW-0547">Nucleotide-binding</keyword>
<feature type="compositionally biased region" description="Low complexity" evidence="7">
    <location>
        <begin position="1172"/>
        <end position="1195"/>
    </location>
</feature>
<evidence type="ECO:0000256" key="2">
    <source>
        <dbReference type="ARBA" id="ARBA00022679"/>
    </source>
</evidence>
<dbReference type="InterPro" id="IPR017441">
    <property type="entry name" value="Protein_kinase_ATP_BS"/>
</dbReference>
<evidence type="ECO:0000256" key="6">
    <source>
        <dbReference type="PROSITE-ProRule" id="PRU10141"/>
    </source>
</evidence>
<evidence type="ECO:0000256" key="7">
    <source>
        <dbReference type="SAM" id="MobiDB-lite"/>
    </source>
</evidence>
<evidence type="ECO:0000256" key="4">
    <source>
        <dbReference type="ARBA" id="ARBA00022777"/>
    </source>
</evidence>
<feature type="domain" description="Protein kinase" evidence="8">
    <location>
        <begin position="25"/>
        <end position="287"/>
    </location>
</feature>
<dbReference type="SUPFAM" id="SSF56112">
    <property type="entry name" value="Protein kinase-like (PK-like)"/>
    <property type="match status" value="6"/>
</dbReference>
<keyword evidence="10" id="KW-1185">Reference proteome</keyword>
<dbReference type="InterPro" id="IPR001245">
    <property type="entry name" value="Ser-Thr/Tyr_kinase_cat_dom"/>
</dbReference>
<evidence type="ECO:0000259" key="8">
    <source>
        <dbReference type="PROSITE" id="PS50011"/>
    </source>
</evidence>